<dbReference type="PATRIC" id="fig|1246995.3.peg.749"/>
<dbReference type="AlphaFoldDB" id="U5VTP5"/>
<protein>
    <submittedName>
        <fullName evidence="1">Uncharacterized protein</fullName>
    </submittedName>
</protein>
<dbReference type="RefSeq" id="WP_023357976.1">
    <property type="nucleotide sequence ID" value="NC_022657.1"/>
</dbReference>
<evidence type="ECO:0000313" key="1">
    <source>
        <dbReference type="EMBL" id="AGZ39031.1"/>
    </source>
</evidence>
<keyword evidence="2" id="KW-1185">Reference proteome</keyword>
<name>U5VTP5_9ACTN</name>
<sequence>MAASRTKQVQLLLTPVDEQRIADRIRADFPDAVFLDQRGWVDPDVPPVRDSILECSSTAAIWDRSIFPALSGVRYPNGSIDGPTIGPVVQWLRSLERTPGVLSPGRWAASFSDTTPPAMRSFVNKLWKIAGQETSNEMVWQGKEDTLVKTFHVGHDAIRASREGTLALVGDPLLLPR</sequence>
<dbReference type="Proteomes" id="UP000017746">
    <property type="component" value="Chromosome"/>
</dbReference>
<dbReference type="STRING" id="1246995.AFR_03710"/>
<gene>
    <name evidence="1" type="ORF">AFR_03710</name>
</gene>
<dbReference type="OrthoDB" id="4627767at2"/>
<dbReference type="KEGG" id="afs:AFR_03710"/>
<dbReference type="HOGENOM" id="CLU_1514774_0_0_11"/>
<reference evidence="1 2" key="1">
    <citation type="journal article" date="2014" name="J. Biotechnol.">
        <title>Complete genome sequence of the actinobacterium Actinoplanes friuliensis HAG 010964, producer of the lipopeptide antibiotic friulimycin.</title>
        <authorList>
            <person name="Ruckert C."/>
            <person name="Szczepanowski R."/>
            <person name="Albersmeier A."/>
            <person name="Goesmann A."/>
            <person name="Fischer N."/>
            <person name="Steinkamper A."/>
            <person name="Puhler A."/>
            <person name="Biener R."/>
            <person name="Schwartz D."/>
            <person name="Kalinowski J."/>
        </authorList>
    </citation>
    <scope>NUCLEOTIDE SEQUENCE [LARGE SCALE GENOMIC DNA]</scope>
    <source>
        <strain evidence="1 2">DSM 7358</strain>
    </source>
</reference>
<proteinExistence type="predicted"/>
<evidence type="ECO:0000313" key="2">
    <source>
        <dbReference type="Proteomes" id="UP000017746"/>
    </source>
</evidence>
<dbReference type="EMBL" id="CP006272">
    <property type="protein sequence ID" value="AGZ39031.1"/>
    <property type="molecule type" value="Genomic_DNA"/>
</dbReference>
<organism evidence="1 2">
    <name type="scientific">Actinoplanes friuliensis DSM 7358</name>
    <dbReference type="NCBI Taxonomy" id="1246995"/>
    <lineage>
        <taxon>Bacteria</taxon>
        <taxon>Bacillati</taxon>
        <taxon>Actinomycetota</taxon>
        <taxon>Actinomycetes</taxon>
        <taxon>Micromonosporales</taxon>
        <taxon>Micromonosporaceae</taxon>
        <taxon>Actinoplanes</taxon>
    </lineage>
</organism>
<accession>U5VTP5</accession>